<name>A0AAV7Y3T0_9NEOP</name>
<dbReference type="EMBL" id="JAPTSV010000001">
    <property type="protein sequence ID" value="KAJ1532284.1"/>
    <property type="molecule type" value="Genomic_DNA"/>
</dbReference>
<protein>
    <submittedName>
        <fullName evidence="3">Uncharacterized protein</fullName>
    </submittedName>
</protein>
<dbReference type="Proteomes" id="UP001075354">
    <property type="component" value="Chromosome 1"/>
</dbReference>
<evidence type="ECO:0000256" key="2">
    <source>
        <dbReference type="SAM" id="Phobius"/>
    </source>
</evidence>
<gene>
    <name evidence="3" type="ORF">ONE63_000897</name>
</gene>
<keyword evidence="2" id="KW-1133">Transmembrane helix</keyword>
<proteinExistence type="predicted"/>
<evidence type="ECO:0000256" key="1">
    <source>
        <dbReference type="SAM" id="MobiDB-lite"/>
    </source>
</evidence>
<reference evidence="3" key="1">
    <citation type="submission" date="2022-12" db="EMBL/GenBank/DDBJ databases">
        <title>Chromosome-level genome assembly of the bean flower thrips Megalurothrips usitatus.</title>
        <authorList>
            <person name="Ma L."/>
            <person name="Liu Q."/>
            <person name="Li H."/>
            <person name="Cai W."/>
        </authorList>
    </citation>
    <scope>NUCLEOTIDE SEQUENCE</scope>
    <source>
        <strain evidence="3">Cailab_2022a</strain>
    </source>
</reference>
<evidence type="ECO:0000313" key="4">
    <source>
        <dbReference type="Proteomes" id="UP001075354"/>
    </source>
</evidence>
<sequence length="261" mass="28028">MHWCVCVCVRACGATRAAPSPPTPTGPLGSRLTPLAALPVLLAAALRTSPAAGAGSAGGTAPGLPPGAAPWDGIVGFLRFVGTLQERRTEPDCRYEEQSDGRPLRKIVYAVEEQVSVAGEPSGGSDNASVVVYDSLRDAATPPPRPADGQSVYVEDVSRSKRSPSGDAESGTAVEVQSGRQSVAPRPYLIGRKLWYVPLWFGLYLILYITALTVKSVARHRIKYPTLVSEDDLAKRRNGATRRVGSAITNTERRYQQRWNM</sequence>
<dbReference type="AlphaFoldDB" id="A0AAV7Y3T0"/>
<organism evidence="3 4">
    <name type="scientific">Megalurothrips usitatus</name>
    <name type="common">bean blossom thrips</name>
    <dbReference type="NCBI Taxonomy" id="439358"/>
    <lineage>
        <taxon>Eukaryota</taxon>
        <taxon>Metazoa</taxon>
        <taxon>Ecdysozoa</taxon>
        <taxon>Arthropoda</taxon>
        <taxon>Hexapoda</taxon>
        <taxon>Insecta</taxon>
        <taxon>Pterygota</taxon>
        <taxon>Neoptera</taxon>
        <taxon>Paraneoptera</taxon>
        <taxon>Thysanoptera</taxon>
        <taxon>Terebrantia</taxon>
        <taxon>Thripoidea</taxon>
        <taxon>Thripidae</taxon>
        <taxon>Megalurothrips</taxon>
    </lineage>
</organism>
<keyword evidence="2" id="KW-0812">Transmembrane</keyword>
<feature type="region of interest" description="Disordered" evidence="1">
    <location>
        <begin position="138"/>
        <end position="178"/>
    </location>
</feature>
<keyword evidence="4" id="KW-1185">Reference proteome</keyword>
<feature type="transmembrane region" description="Helical" evidence="2">
    <location>
        <begin position="194"/>
        <end position="214"/>
    </location>
</feature>
<comment type="caution">
    <text evidence="3">The sequence shown here is derived from an EMBL/GenBank/DDBJ whole genome shotgun (WGS) entry which is preliminary data.</text>
</comment>
<keyword evidence="2" id="KW-0472">Membrane</keyword>
<accession>A0AAV7Y3T0</accession>
<evidence type="ECO:0000313" key="3">
    <source>
        <dbReference type="EMBL" id="KAJ1532284.1"/>
    </source>
</evidence>